<reference evidence="3" key="1">
    <citation type="submission" date="2023-01" db="EMBL/GenBank/DDBJ databases">
        <title>Genome assembly of the deep-sea coral Lophelia pertusa.</title>
        <authorList>
            <person name="Herrera S."/>
            <person name="Cordes E."/>
        </authorList>
    </citation>
    <scope>NUCLEOTIDE SEQUENCE</scope>
    <source>
        <strain evidence="3">USNM1676648</strain>
        <tissue evidence="3">Polyp</tissue>
    </source>
</reference>
<dbReference type="Gene3D" id="1.10.472.10">
    <property type="entry name" value="Cyclin-like"/>
    <property type="match status" value="1"/>
</dbReference>
<feature type="domain" description="Cyclin C-terminal" evidence="2">
    <location>
        <begin position="27"/>
        <end position="146"/>
    </location>
</feature>
<dbReference type="InterPro" id="IPR013763">
    <property type="entry name" value="Cyclin-like_dom"/>
</dbReference>
<accession>A0A9W9YYS2</accession>
<protein>
    <submittedName>
        <fullName evidence="3">Cyclin-A2</fullName>
    </submittedName>
</protein>
<feature type="domain" description="Cyclin-like" evidence="1">
    <location>
        <begin position="31"/>
        <end position="121"/>
    </location>
</feature>
<dbReference type="InterPro" id="IPR039361">
    <property type="entry name" value="Cyclin"/>
</dbReference>
<evidence type="ECO:0000313" key="4">
    <source>
        <dbReference type="Proteomes" id="UP001163046"/>
    </source>
</evidence>
<evidence type="ECO:0000313" key="3">
    <source>
        <dbReference type="EMBL" id="KAJ7371972.1"/>
    </source>
</evidence>
<evidence type="ECO:0000259" key="2">
    <source>
        <dbReference type="SMART" id="SM01332"/>
    </source>
</evidence>
<dbReference type="InterPro" id="IPR036915">
    <property type="entry name" value="Cyclin-like_sf"/>
</dbReference>
<evidence type="ECO:0000259" key="1">
    <source>
        <dbReference type="SMART" id="SM00385"/>
    </source>
</evidence>
<comment type="caution">
    <text evidence="3">The sequence shown here is derived from an EMBL/GenBank/DDBJ whole genome shotgun (WGS) entry which is preliminary data.</text>
</comment>
<name>A0A9W9YYS2_9CNID</name>
<proteinExistence type="predicted"/>
<dbReference type="PANTHER" id="PTHR10177">
    <property type="entry name" value="CYCLINS"/>
    <property type="match status" value="1"/>
</dbReference>
<organism evidence="3 4">
    <name type="scientific">Desmophyllum pertusum</name>
    <dbReference type="NCBI Taxonomy" id="174260"/>
    <lineage>
        <taxon>Eukaryota</taxon>
        <taxon>Metazoa</taxon>
        <taxon>Cnidaria</taxon>
        <taxon>Anthozoa</taxon>
        <taxon>Hexacorallia</taxon>
        <taxon>Scleractinia</taxon>
        <taxon>Caryophylliina</taxon>
        <taxon>Caryophylliidae</taxon>
        <taxon>Desmophyllum</taxon>
    </lineage>
</organism>
<dbReference type="InterPro" id="IPR004367">
    <property type="entry name" value="Cyclin_C-dom"/>
</dbReference>
<dbReference type="Pfam" id="PF02984">
    <property type="entry name" value="Cyclin_C"/>
    <property type="match status" value="1"/>
</dbReference>
<dbReference type="EMBL" id="MU826839">
    <property type="protein sequence ID" value="KAJ7371972.1"/>
    <property type="molecule type" value="Genomic_DNA"/>
</dbReference>
<sequence>MTLTPPNRVLKMESLILKTLGFDVCVPTIINFLERFLKATECSESDSPKVEALAKYLGELTMLDADPFLKYLPSTIAASAVVLSLHTLGLPSWVKLLNNLHYPTCLITLDSNSLISKHVSMISIAHSATHPNILSKLLERNTRIVDSMEWLNLQAPEKMLPLV</sequence>
<dbReference type="OrthoDB" id="5590282at2759"/>
<keyword evidence="4" id="KW-1185">Reference proteome</keyword>
<dbReference type="SMART" id="SM00385">
    <property type="entry name" value="CYCLIN"/>
    <property type="match status" value="1"/>
</dbReference>
<dbReference type="Proteomes" id="UP001163046">
    <property type="component" value="Unassembled WGS sequence"/>
</dbReference>
<dbReference type="AlphaFoldDB" id="A0A9W9YYS2"/>
<dbReference type="SUPFAM" id="SSF47954">
    <property type="entry name" value="Cyclin-like"/>
    <property type="match status" value="1"/>
</dbReference>
<gene>
    <name evidence="3" type="primary">CCNA2_3</name>
    <name evidence="3" type="ORF">OS493_021398</name>
</gene>
<dbReference type="SMART" id="SM01332">
    <property type="entry name" value="Cyclin_C"/>
    <property type="match status" value="1"/>
</dbReference>